<organism evidence="3 4">
    <name type="scientific">Alistipes intestinihominis</name>
    <dbReference type="NCBI Taxonomy" id="3133172"/>
    <lineage>
        <taxon>Bacteria</taxon>
        <taxon>Pseudomonadati</taxon>
        <taxon>Bacteroidota</taxon>
        <taxon>Bacteroidia</taxon>
        <taxon>Bacteroidales</taxon>
        <taxon>Rikenellaceae</taxon>
        <taxon>Alistipes</taxon>
    </lineage>
</organism>
<protein>
    <recommendedName>
        <fullName evidence="5">Fibrobacter succinogenes major paralogous domain-containing protein</fullName>
    </recommendedName>
</protein>
<feature type="signal peptide" evidence="2">
    <location>
        <begin position="1"/>
        <end position="22"/>
    </location>
</feature>
<evidence type="ECO:0008006" key="5">
    <source>
        <dbReference type="Google" id="ProtNLM"/>
    </source>
</evidence>
<keyword evidence="4" id="KW-1185">Reference proteome</keyword>
<reference evidence="3 4" key="1">
    <citation type="submission" date="2024-03" db="EMBL/GenBank/DDBJ databases">
        <title>Human intestinal bacterial collection.</title>
        <authorList>
            <person name="Pauvert C."/>
            <person name="Hitch T.C.A."/>
            <person name="Clavel T."/>
        </authorList>
    </citation>
    <scope>NUCLEOTIDE SEQUENCE [LARGE SCALE GENOMIC DNA]</scope>
    <source>
        <strain evidence="3 4">CLA-KB-H122</strain>
    </source>
</reference>
<feature type="region of interest" description="Disordered" evidence="1">
    <location>
        <begin position="415"/>
        <end position="438"/>
    </location>
</feature>
<comment type="caution">
    <text evidence="3">The sequence shown here is derived from an EMBL/GenBank/DDBJ whole genome shotgun (WGS) entry which is preliminary data.</text>
</comment>
<feature type="compositionally biased region" description="Acidic residues" evidence="1">
    <location>
        <begin position="35"/>
        <end position="49"/>
    </location>
</feature>
<gene>
    <name evidence="3" type="ORF">WMO46_06605</name>
</gene>
<name>A0ABV1GWN6_9BACT</name>
<feature type="region of interest" description="Disordered" evidence="1">
    <location>
        <begin position="27"/>
        <end position="51"/>
    </location>
</feature>
<evidence type="ECO:0000313" key="4">
    <source>
        <dbReference type="Proteomes" id="UP001460202"/>
    </source>
</evidence>
<feature type="compositionally biased region" description="Basic and acidic residues" evidence="1">
    <location>
        <begin position="428"/>
        <end position="438"/>
    </location>
</feature>
<dbReference type="EMBL" id="JBBMFL010000005">
    <property type="protein sequence ID" value="MEQ2544616.1"/>
    <property type="molecule type" value="Genomic_DNA"/>
</dbReference>
<accession>A0ABV1GWN6</accession>
<proteinExistence type="predicted"/>
<keyword evidence="2" id="KW-0732">Signal</keyword>
<dbReference type="RefSeq" id="WP_349094037.1">
    <property type="nucleotide sequence ID" value="NZ_JBBMFL010000005.1"/>
</dbReference>
<evidence type="ECO:0000256" key="1">
    <source>
        <dbReference type="SAM" id="MobiDB-lite"/>
    </source>
</evidence>
<feature type="chain" id="PRO_5045335032" description="Fibrobacter succinogenes major paralogous domain-containing protein" evidence="2">
    <location>
        <begin position="23"/>
        <end position="438"/>
    </location>
</feature>
<sequence>MKTKRLLLLPALLLALSVGNVACSYHNDDNPNEYPDLEPEPEPEPEPGPDIDRKYLEAAYTPNCFMVKPGQSIDIPILKAYAMWDLYAEWLGGEDFTGLTPEPVLLWQDLPGLITNVGLIPGQQAEEGSIAVSTADKVGNAVIGIRIGGAVRWSWHIWVTRYDPDAELVAYGKIYTWDNDGDGIKDYTFMDRNLGATIDKAVIEKTAADSLAACGLMYQWGRKDPFPGDRILRGTNTTDSRHFDSKPIYDMAGVQLTEGSQAEGTGIRSIKTDADPTRTGLAKSIVEPMVYLRGTEGYSDWFRCSEPTEMKRCDTLWCEPVRGKSPFDPCPEGWRVPADKNGEFIWNGLENATTDYSALGVFPYAGFRYCAGGGCLKNSGFGASIWSGTPPAGIGNAYELTIYIASYNQRPNIRRDISSRSDGQSVRCAEDERHNETL</sequence>
<evidence type="ECO:0000313" key="3">
    <source>
        <dbReference type="EMBL" id="MEQ2544616.1"/>
    </source>
</evidence>
<evidence type="ECO:0000256" key="2">
    <source>
        <dbReference type="SAM" id="SignalP"/>
    </source>
</evidence>
<dbReference type="Proteomes" id="UP001460202">
    <property type="component" value="Unassembled WGS sequence"/>
</dbReference>